<dbReference type="CDD" id="cd12297">
    <property type="entry name" value="RRM2_Prp24"/>
    <property type="match status" value="1"/>
</dbReference>
<evidence type="ECO:0000256" key="5">
    <source>
        <dbReference type="ARBA" id="ARBA00023187"/>
    </source>
</evidence>
<dbReference type="InterPro" id="IPR034398">
    <property type="entry name" value="Prp24_RRM2"/>
</dbReference>
<evidence type="ECO:0000256" key="6">
    <source>
        <dbReference type="ARBA" id="ARBA00023242"/>
    </source>
</evidence>
<comment type="function">
    <text evidence="7">Functions as a recycling factor of the spliceosome, a machinery that forms on each precursor-messenger RNA (pre-mRNA) and catalyzes the removal of introns. Chaperones the re-annealing of U4 and U6 snRNAs (small nuclear RNAs) released from previous rounds of splicing, an initial step in reforming the U4/U6-U5 tri-snRNP (small nuclear ribonucleoprotein) that can reassemble into another spliceosome complex; this step involves binding U6 and facilitating the unwinding of the U6 internal stem loop, followed by base-pairing of U6 to U4.</text>
</comment>
<evidence type="ECO:0000256" key="9">
    <source>
        <dbReference type="PROSITE-ProRule" id="PRU00176"/>
    </source>
</evidence>
<feature type="domain" description="RRM" evidence="11">
    <location>
        <begin position="583"/>
        <end position="653"/>
    </location>
</feature>
<dbReference type="GO" id="GO:0005688">
    <property type="term" value="C:U6 snRNP"/>
    <property type="evidence" value="ECO:0007669"/>
    <property type="project" value="UniProtKB-ARBA"/>
</dbReference>
<dbReference type="GO" id="GO:0008380">
    <property type="term" value="P:RNA splicing"/>
    <property type="evidence" value="ECO:0007669"/>
    <property type="project" value="UniProtKB-KW"/>
</dbReference>
<dbReference type="OrthoDB" id="360390at2759"/>
<evidence type="ECO:0000256" key="2">
    <source>
        <dbReference type="ARBA" id="ARBA00022664"/>
    </source>
</evidence>
<keyword evidence="6" id="KW-0539">Nucleus</keyword>
<dbReference type="InterPro" id="IPR012677">
    <property type="entry name" value="Nucleotide-bd_a/b_plait_sf"/>
</dbReference>
<dbReference type="GO" id="GO:0003723">
    <property type="term" value="F:RNA binding"/>
    <property type="evidence" value="ECO:0007669"/>
    <property type="project" value="UniProtKB-UniRule"/>
</dbReference>
<dbReference type="Pfam" id="PF00076">
    <property type="entry name" value="RRM_1"/>
    <property type="match status" value="3"/>
</dbReference>
<keyword evidence="2" id="KW-0507">mRNA processing</keyword>
<feature type="domain" description="RRM" evidence="11">
    <location>
        <begin position="654"/>
        <end position="731"/>
    </location>
</feature>
<evidence type="ECO:0000313" key="13">
    <source>
        <dbReference type="Proteomes" id="UP000398389"/>
    </source>
</evidence>
<keyword evidence="13" id="KW-1185">Reference proteome</keyword>
<dbReference type="Pfam" id="PF16842">
    <property type="entry name" value="RRM_occluded"/>
    <property type="match status" value="1"/>
</dbReference>
<dbReference type="InterPro" id="IPR000504">
    <property type="entry name" value="RRM_dom"/>
</dbReference>
<sequence>MDIDINDQDVQLERDQLEKDLLDVRKLSSEVESDPYSHQAYIDLINKFKSMGPFMTEELQNARSSMAEKVLLSQDEWIQWLSDTNLPEEVRLEIYRKAVSMSPTPKMWSEYASFLISKYNEDNNSSNYSRDKISRVLEKGYNVVKYDIPESNIVWDQYRDFIATDLEIPQKRDATISKIKEMYLQRLAIPHKCLSDTFSDFSSFITTYDNNNYEKELVSANKIYQNTLKALELRTRWEQSLYEARSLDNYASYIYWEITLPKKHQEPHLVGALYERTILDYPYVPEVWDDYLFYTTEKLYTDNLLSNIIDRSLLANPFSGVLWAHKLRYLTGKIVNEEICDLKQTFDNISVFKEPEKYNDWKSFMTEWVTHFTKKFGPVLNDPNDSSLFEKVLEGCEDAIERIMRDGKDDANFDLEVMISNFFTKIQYDNFVWEKLKKTRGNYSEYWIQWASCVNKSEGYEKSKVRLIFEEAINRKNLDWPEKVFEEYVLFERNYGTCHSVQKALAKTRILSKLLQHRRQQTQASKEGYIQSEKVDSVEIISHKRAHEDIDDVVLDQSNYKSEDSETKSKKSSHQNTRDRENNTIVVSGFSKATTEKDLQKFFNECGEIISINIGENNVGILEFADHISALSALTKDMKKIKGHEISVRSGEATTLYVTNFPPEFNESDIQQLFEQYGQILSIRFPSLKFNTHRRFCYVQFSSGENARKASETLNGEQIGELTMQVLISDPSKKTSRKGALYEDREVFIKGLDFNSVDEKELRSILRKYGTIDRIRLPLNRTNEKQGRLHDGYGFVVFGSSLEAEAVIKSLNGTKLGSRTIYVSLASDKNTGPKKLSKVVFDNGFEKEDNNYDRNDILARTLSISNLSDTVNDSQLRVIFEKYGPLKQILLRPDLNSAKVEYVNVADAGKAELALQGHLISGQPITINAPNVQNAKSAVSGLGHLSFIPRAAMRNKRL</sequence>
<dbReference type="InterPro" id="IPR003107">
    <property type="entry name" value="HAT"/>
</dbReference>
<dbReference type="AlphaFoldDB" id="A0A5E8BFV2"/>
<dbReference type="EMBL" id="CABVLU010000002">
    <property type="protein sequence ID" value="VVT50430.1"/>
    <property type="molecule type" value="Genomic_DNA"/>
</dbReference>
<dbReference type="SUPFAM" id="SSF54928">
    <property type="entry name" value="RNA-binding domain, RBD"/>
    <property type="match status" value="3"/>
</dbReference>
<dbReference type="SUPFAM" id="SSF48452">
    <property type="entry name" value="TPR-like"/>
    <property type="match status" value="1"/>
</dbReference>
<evidence type="ECO:0000256" key="1">
    <source>
        <dbReference type="ARBA" id="ARBA00004123"/>
    </source>
</evidence>
<evidence type="ECO:0000256" key="7">
    <source>
        <dbReference type="ARBA" id="ARBA00093374"/>
    </source>
</evidence>
<evidence type="ECO:0000256" key="8">
    <source>
        <dbReference type="ARBA" id="ARBA00093627"/>
    </source>
</evidence>
<reference evidence="12 13" key="1">
    <citation type="submission" date="2019-09" db="EMBL/GenBank/DDBJ databases">
        <authorList>
            <person name="Brejova B."/>
        </authorList>
    </citation>
    <scope>NUCLEOTIDE SEQUENCE [LARGE SCALE GENOMIC DNA]</scope>
</reference>
<accession>A0A5E8BFV2</accession>
<gene>
    <name evidence="12" type="ORF">SAPINGB_P002759</name>
</gene>
<dbReference type="RefSeq" id="XP_031853368.1">
    <property type="nucleotide sequence ID" value="XM_031997477.1"/>
</dbReference>
<dbReference type="InterPro" id="IPR031766">
    <property type="entry name" value="RRM_occluded"/>
</dbReference>
<feature type="region of interest" description="Disordered" evidence="10">
    <location>
        <begin position="557"/>
        <end position="582"/>
    </location>
</feature>
<name>A0A5E8BFV2_9ASCO</name>
<dbReference type="GO" id="GO:0006397">
    <property type="term" value="P:mRNA processing"/>
    <property type="evidence" value="ECO:0007669"/>
    <property type="project" value="UniProtKB-KW"/>
</dbReference>
<proteinExistence type="predicted"/>
<dbReference type="InterPro" id="IPR035979">
    <property type="entry name" value="RBD_domain_sf"/>
</dbReference>
<evidence type="ECO:0000256" key="4">
    <source>
        <dbReference type="ARBA" id="ARBA00022884"/>
    </source>
</evidence>
<keyword evidence="3" id="KW-0677">Repeat</keyword>
<evidence type="ECO:0000256" key="3">
    <source>
        <dbReference type="ARBA" id="ARBA00022737"/>
    </source>
</evidence>
<protein>
    <recommendedName>
        <fullName evidence="8">U4/U6 snRNA-associated-splicing factor PRP24</fullName>
    </recommendedName>
</protein>
<keyword evidence="5" id="KW-0508">mRNA splicing</keyword>
<keyword evidence="4 9" id="KW-0694">RNA-binding</keyword>
<comment type="subcellular location">
    <subcellularLocation>
        <location evidence="1">Nucleus</location>
    </subcellularLocation>
</comment>
<dbReference type="SMART" id="SM00360">
    <property type="entry name" value="RRM"/>
    <property type="match status" value="4"/>
</dbReference>
<dbReference type="FunFam" id="3.30.70.330:FF:000365">
    <property type="entry name" value="U4/U6 snRNA-associated-splicing factor PRP24"/>
    <property type="match status" value="1"/>
</dbReference>
<dbReference type="InterPro" id="IPR011990">
    <property type="entry name" value="TPR-like_helical_dom_sf"/>
</dbReference>
<dbReference type="GeneID" id="43581577"/>
<evidence type="ECO:0000256" key="10">
    <source>
        <dbReference type="SAM" id="MobiDB-lite"/>
    </source>
</evidence>
<evidence type="ECO:0000313" key="12">
    <source>
        <dbReference type="EMBL" id="VVT50430.1"/>
    </source>
</evidence>
<dbReference type="Proteomes" id="UP000398389">
    <property type="component" value="Unassembled WGS sequence"/>
</dbReference>
<organism evidence="12 13">
    <name type="scientific">Magnusiomyces paraingens</name>
    <dbReference type="NCBI Taxonomy" id="2606893"/>
    <lineage>
        <taxon>Eukaryota</taxon>
        <taxon>Fungi</taxon>
        <taxon>Dikarya</taxon>
        <taxon>Ascomycota</taxon>
        <taxon>Saccharomycotina</taxon>
        <taxon>Dipodascomycetes</taxon>
        <taxon>Dipodascales</taxon>
        <taxon>Dipodascaceae</taxon>
        <taxon>Magnusiomyces</taxon>
    </lineage>
</organism>
<dbReference type="SMART" id="SM00386">
    <property type="entry name" value="HAT"/>
    <property type="match status" value="3"/>
</dbReference>
<dbReference type="PROSITE" id="PS50102">
    <property type="entry name" value="RRM"/>
    <property type="match status" value="4"/>
</dbReference>
<dbReference type="Gene3D" id="3.30.70.330">
    <property type="match status" value="4"/>
</dbReference>
<dbReference type="PANTHER" id="PTHR24012">
    <property type="entry name" value="RNA BINDING PROTEIN"/>
    <property type="match status" value="1"/>
</dbReference>
<dbReference type="Gene3D" id="1.25.40.10">
    <property type="entry name" value="Tetratricopeptide repeat domain"/>
    <property type="match status" value="2"/>
</dbReference>
<evidence type="ECO:0000259" key="11">
    <source>
        <dbReference type="PROSITE" id="PS50102"/>
    </source>
</evidence>
<feature type="domain" description="RRM" evidence="11">
    <location>
        <begin position="860"/>
        <end position="932"/>
    </location>
</feature>
<feature type="domain" description="RRM" evidence="11">
    <location>
        <begin position="745"/>
        <end position="828"/>
    </location>
</feature>